<sequence length="304" mass="34173">MNDRIDAVRRFNRRYTELIGVLNEGLLSSPYTLTEVRVLFEIAHAGEAEAAGLRERLRLDAGYLSRILARFESDGLVDRHRSDADARRQLVRLTAEGSAVFADLDARSDDQIRRLLEPLPEGRRDRLVEAMETIERTLDDPSPAAWSLRPLRPGDLGWVASRNGVWYAANRGYDSSYEALCAEIAAGYGRDHDPECENGWIAELDGRPVGAIFCMRAAREGFVAQLRLLLVEPEARGLGIGRALVGTCLDFARNAGYKEMVLWTVDGLPASRHLYVKAGFTLESERPEHKWGKDVLAQWWHLTL</sequence>
<dbReference type="RefSeq" id="WP_344835505.1">
    <property type="nucleotide sequence ID" value="NZ_BAAAUV010000022.1"/>
</dbReference>
<dbReference type="InterPro" id="IPR050769">
    <property type="entry name" value="NAT_camello-type"/>
</dbReference>
<evidence type="ECO:0000259" key="2">
    <source>
        <dbReference type="PROSITE" id="PS50995"/>
    </source>
</evidence>
<feature type="domain" description="HTH marR-type" evidence="2">
    <location>
        <begin position="1"/>
        <end position="136"/>
    </location>
</feature>
<dbReference type="PROSITE" id="PS51186">
    <property type="entry name" value="GNAT"/>
    <property type="match status" value="1"/>
</dbReference>
<accession>A0ABP6QI94</accession>
<dbReference type="CDD" id="cd04301">
    <property type="entry name" value="NAT_SF"/>
    <property type="match status" value="1"/>
</dbReference>
<feature type="domain" description="N-acetyltransferase" evidence="3">
    <location>
        <begin position="146"/>
        <end position="304"/>
    </location>
</feature>
<proteinExistence type="predicted"/>
<dbReference type="Pfam" id="PF00583">
    <property type="entry name" value="Acetyltransf_1"/>
    <property type="match status" value="1"/>
</dbReference>
<dbReference type="InterPro" id="IPR016181">
    <property type="entry name" value="Acyl_CoA_acyltransferase"/>
</dbReference>
<dbReference type="Proteomes" id="UP001501237">
    <property type="component" value="Unassembled WGS sequence"/>
</dbReference>
<dbReference type="PROSITE" id="PS50995">
    <property type="entry name" value="HTH_MARR_2"/>
    <property type="match status" value="1"/>
</dbReference>
<organism evidence="4 5">
    <name type="scientific">Actinocorallia longicatena</name>
    <dbReference type="NCBI Taxonomy" id="111803"/>
    <lineage>
        <taxon>Bacteria</taxon>
        <taxon>Bacillati</taxon>
        <taxon>Actinomycetota</taxon>
        <taxon>Actinomycetes</taxon>
        <taxon>Streptosporangiales</taxon>
        <taxon>Thermomonosporaceae</taxon>
        <taxon>Actinocorallia</taxon>
    </lineage>
</organism>
<dbReference type="SUPFAM" id="SSF46785">
    <property type="entry name" value="Winged helix' DNA-binding domain"/>
    <property type="match status" value="1"/>
</dbReference>
<evidence type="ECO:0000256" key="1">
    <source>
        <dbReference type="ARBA" id="ARBA00022679"/>
    </source>
</evidence>
<name>A0ABP6QI94_9ACTN</name>
<evidence type="ECO:0000313" key="4">
    <source>
        <dbReference type="EMBL" id="GAA3231541.1"/>
    </source>
</evidence>
<dbReference type="Gene3D" id="1.10.10.10">
    <property type="entry name" value="Winged helix-like DNA-binding domain superfamily/Winged helix DNA-binding domain"/>
    <property type="match status" value="1"/>
</dbReference>
<dbReference type="InterPro" id="IPR000182">
    <property type="entry name" value="GNAT_dom"/>
</dbReference>
<protein>
    <submittedName>
        <fullName evidence="4">Helix-turn-helix domain-containing GNAT family N-acetyltransferase</fullName>
    </submittedName>
</protein>
<dbReference type="PANTHER" id="PTHR13947:SF37">
    <property type="entry name" value="LD18367P"/>
    <property type="match status" value="1"/>
</dbReference>
<dbReference type="SMART" id="SM00347">
    <property type="entry name" value="HTH_MARR"/>
    <property type="match status" value="1"/>
</dbReference>
<dbReference type="SUPFAM" id="SSF55729">
    <property type="entry name" value="Acyl-CoA N-acyltransferases (Nat)"/>
    <property type="match status" value="1"/>
</dbReference>
<dbReference type="InterPro" id="IPR036390">
    <property type="entry name" value="WH_DNA-bd_sf"/>
</dbReference>
<dbReference type="InterPro" id="IPR000835">
    <property type="entry name" value="HTH_MarR-typ"/>
</dbReference>
<dbReference type="EMBL" id="BAAAUV010000022">
    <property type="protein sequence ID" value="GAA3231541.1"/>
    <property type="molecule type" value="Genomic_DNA"/>
</dbReference>
<reference evidence="5" key="1">
    <citation type="journal article" date="2019" name="Int. J. Syst. Evol. Microbiol.">
        <title>The Global Catalogue of Microorganisms (GCM) 10K type strain sequencing project: providing services to taxonomists for standard genome sequencing and annotation.</title>
        <authorList>
            <consortium name="The Broad Institute Genomics Platform"/>
            <consortium name="The Broad Institute Genome Sequencing Center for Infectious Disease"/>
            <person name="Wu L."/>
            <person name="Ma J."/>
        </authorList>
    </citation>
    <scope>NUCLEOTIDE SEQUENCE [LARGE SCALE GENOMIC DNA]</scope>
    <source>
        <strain evidence="5">JCM 9377</strain>
    </source>
</reference>
<dbReference type="Pfam" id="PF12802">
    <property type="entry name" value="MarR_2"/>
    <property type="match status" value="1"/>
</dbReference>
<evidence type="ECO:0000259" key="3">
    <source>
        <dbReference type="PROSITE" id="PS51186"/>
    </source>
</evidence>
<keyword evidence="1" id="KW-0808">Transferase</keyword>
<comment type="caution">
    <text evidence="4">The sequence shown here is derived from an EMBL/GenBank/DDBJ whole genome shotgun (WGS) entry which is preliminary data.</text>
</comment>
<dbReference type="InterPro" id="IPR036388">
    <property type="entry name" value="WH-like_DNA-bd_sf"/>
</dbReference>
<gene>
    <name evidence="4" type="ORF">GCM10010468_62660</name>
</gene>
<keyword evidence="5" id="KW-1185">Reference proteome</keyword>
<dbReference type="Gene3D" id="3.40.630.30">
    <property type="match status" value="1"/>
</dbReference>
<dbReference type="PANTHER" id="PTHR13947">
    <property type="entry name" value="GNAT FAMILY N-ACETYLTRANSFERASE"/>
    <property type="match status" value="1"/>
</dbReference>
<evidence type="ECO:0000313" key="5">
    <source>
        <dbReference type="Proteomes" id="UP001501237"/>
    </source>
</evidence>